<dbReference type="GO" id="GO:0005524">
    <property type="term" value="F:ATP binding"/>
    <property type="evidence" value="ECO:0007669"/>
    <property type="project" value="InterPro"/>
</dbReference>
<dbReference type="Pfam" id="PF07714">
    <property type="entry name" value="PK_Tyr_Ser-Thr"/>
    <property type="match status" value="1"/>
</dbReference>
<gene>
    <name evidence="2" type="ORF">B0H17DRAFT_945234</name>
</gene>
<dbReference type="PANTHER" id="PTHR44329">
    <property type="entry name" value="SERINE/THREONINE-PROTEIN KINASE TNNI3K-RELATED"/>
    <property type="match status" value="1"/>
</dbReference>
<protein>
    <submittedName>
        <fullName evidence="2">Kinase-like domain-containing protein</fullName>
    </submittedName>
</protein>
<dbReference type="GO" id="GO:0004674">
    <property type="term" value="F:protein serine/threonine kinase activity"/>
    <property type="evidence" value="ECO:0007669"/>
    <property type="project" value="TreeGrafter"/>
</dbReference>
<evidence type="ECO:0000313" key="2">
    <source>
        <dbReference type="EMBL" id="KAJ7677218.1"/>
    </source>
</evidence>
<sequence>LVKALTRLARASQRYPKCLPLPELHTIGKQVAAGGYGDVWKGHCVGQTVSVKVMRLFQDADVQVALKGFGREALIWRQLCHPNILPFFGLYYLDNRLCLVSPWMENGNIFEYLRRDLPGTDPLSLLSPQPATLDVAQGLKYLHENHVVHGDLKALNILVTPSRRACIADFGLSSIGNAVTMLFTHSTANPQGGTVRYQSPELLSGESQNHFSSDVYAFACVCYEILERKPPFHDIRNDAAVMFKVLGGSRPPRPASCSGTTVLDGLWGLILDCWQENADARPTAAHIVERLVGPPVHATTTECSTDWDEKFSSRFRRSLQVQPLASAVIQIGRIIFGDG</sequence>
<dbReference type="InterPro" id="IPR008271">
    <property type="entry name" value="Ser/Thr_kinase_AS"/>
</dbReference>
<dbReference type="SUPFAM" id="SSF56112">
    <property type="entry name" value="Protein kinase-like (PK-like)"/>
    <property type="match status" value="1"/>
</dbReference>
<dbReference type="SMART" id="SM00220">
    <property type="entry name" value="S_TKc"/>
    <property type="match status" value="1"/>
</dbReference>
<dbReference type="InterPro" id="IPR051681">
    <property type="entry name" value="Ser/Thr_Kinases-Pseudokinases"/>
</dbReference>
<keyword evidence="3" id="KW-1185">Reference proteome</keyword>
<dbReference type="PROSITE" id="PS00108">
    <property type="entry name" value="PROTEIN_KINASE_ST"/>
    <property type="match status" value="1"/>
</dbReference>
<feature type="non-terminal residue" evidence="2">
    <location>
        <position position="339"/>
    </location>
</feature>
<keyword evidence="2" id="KW-0808">Transferase</keyword>
<dbReference type="PROSITE" id="PS50011">
    <property type="entry name" value="PROTEIN_KINASE_DOM"/>
    <property type="match status" value="1"/>
</dbReference>
<dbReference type="InterPro" id="IPR000719">
    <property type="entry name" value="Prot_kinase_dom"/>
</dbReference>
<dbReference type="Gene3D" id="1.10.510.10">
    <property type="entry name" value="Transferase(Phosphotransferase) domain 1"/>
    <property type="match status" value="1"/>
</dbReference>
<comment type="caution">
    <text evidence="2">The sequence shown here is derived from an EMBL/GenBank/DDBJ whole genome shotgun (WGS) entry which is preliminary data.</text>
</comment>
<reference evidence="2" key="1">
    <citation type="submission" date="2023-03" db="EMBL/GenBank/DDBJ databases">
        <title>Massive genome expansion in bonnet fungi (Mycena s.s.) driven by repeated elements and novel gene families across ecological guilds.</title>
        <authorList>
            <consortium name="Lawrence Berkeley National Laboratory"/>
            <person name="Harder C.B."/>
            <person name="Miyauchi S."/>
            <person name="Viragh M."/>
            <person name="Kuo A."/>
            <person name="Thoen E."/>
            <person name="Andreopoulos B."/>
            <person name="Lu D."/>
            <person name="Skrede I."/>
            <person name="Drula E."/>
            <person name="Henrissat B."/>
            <person name="Morin E."/>
            <person name="Kohler A."/>
            <person name="Barry K."/>
            <person name="LaButti K."/>
            <person name="Morin E."/>
            <person name="Salamov A."/>
            <person name="Lipzen A."/>
            <person name="Mereny Z."/>
            <person name="Hegedus B."/>
            <person name="Baldrian P."/>
            <person name="Stursova M."/>
            <person name="Weitz H."/>
            <person name="Taylor A."/>
            <person name="Grigoriev I.V."/>
            <person name="Nagy L.G."/>
            <person name="Martin F."/>
            <person name="Kauserud H."/>
        </authorList>
    </citation>
    <scope>NUCLEOTIDE SEQUENCE</scope>
    <source>
        <strain evidence="2">CBHHK067</strain>
    </source>
</reference>
<accession>A0AAD7D3R7</accession>
<feature type="domain" description="Protein kinase" evidence="1">
    <location>
        <begin position="25"/>
        <end position="300"/>
    </location>
</feature>
<dbReference type="AlphaFoldDB" id="A0AAD7D3R7"/>
<proteinExistence type="predicted"/>
<dbReference type="Proteomes" id="UP001221757">
    <property type="component" value="Unassembled WGS sequence"/>
</dbReference>
<organism evidence="2 3">
    <name type="scientific">Mycena rosella</name>
    <name type="common">Pink bonnet</name>
    <name type="synonym">Agaricus rosellus</name>
    <dbReference type="NCBI Taxonomy" id="1033263"/>
    <lineage>
        <taxon>Eukaryota</taxon>
        <taxon>Fungi</taxon>
        <taxon>Dikarya</taxon>
        <taxon>Basidiomycota</taxon>
        <taxon>Agaricomycotina</taxon>
        <taxon>Agaricomycetes</taxon>
        <taxon>Agaricomycetidae</taxon>
        <taxon>Agaricales</taxon>
        <taxon>Marasmiineae</taxon>
        <taxon>Mycenaceae</taxon>
        <taxon>Mycena</taxon>
    </lineage>
</organism>
<name>A0AAD7D3R7_MYCRO</name>
<dbReference type="InterPro" id="IPR011009">
    <property type="entry name" value="Kinase-like_dom_sf"/>
</dbReference>
<dbReference type="PRINTS" id="PR00109">
    <property type="entry name" value="TYRKINASE"/>
</dbReference>
<dbReference type="EMBL" id="JARKIE010000140">
    <property type="protein sequence ID" value="KAJ7677218.1"/>
    <property type="molecule type" value="Genomic_DNA"/>
</dbReference>
<evidence type="ECO:0000259" key="1">
    <source>
        <dbReference type="PROSITE" id="PS50011"/>
    </source>
</evidence>
<dbReference type="InterPro" id="IPR001245">
    <property type="entry name" value="Ser-Thr/Tyr_kinase_cat_dom"/>
</dbReference>
<keyword evidence="2" id="KW-0418">Kinase</keyword>
<evidence type="ECO:0000313" key="3">
    <source>
        <dbReference type="Proteomes" id="UP001221757"/>
    </source>
</evidence>